<keyword evidence="9" id="KW-1185">Reference proteome</keyword>
<dbReference type="GO" id="GO:0003723">
    <property type="term" value="F:RNA binding"/>
    <property type="evidence" value="ECO:0007669"/>
    <property type="project" value="InterPro"/>
</dbReference>
<dbReference type="InterPro" id="IPR032819">
    <property type="entry name" value="TruB_C"/>
</dbReference>
<dbReference type="Pfam" id="PF16198">
    <property type="entry name" value="TruB_C_2"/>
    <property type="match status" value="1"/>
</dbReference>
<protein>
    <recommendedName>
        <fullName evidence="5">tRNA pseudouridine synthase B</fullName>
        <ecNumber evidence="5">5.4.99.25</ecNumber>
    </recommendedName>
    <alternativeName>
        <fullName evidence="5">tRNA pseudouridine(55) synthase</fullName>
        <shortName evidence="5">Psi55 synthase</shortName>
    </alternativeName>
    <alternativeName>
        <fullName evidence="5">tRNA pseudouridylate synthase</fullName>
    </alternativeName>
    <alternativeName>
        <fullName evidence="5">tRNA-uridine isomerase</fullName>
    </alternativeName>
</protein>
<gene>
    <name evidence="5 8" type="primary">truB</name>
    <name evidence="8" type="ORF">EQU50_01390</name>
</gene>
<evidence type="ECO:0000313" key="8">
    <source>
        <dbReference type="EMBL" id="RZI46906.1"/>
    </source>
</evidence>
<dbReference type="GO" id="GO:0031119">
    <property type="term" value="P:tRNA pseudouridine synthesis"/>
    <property type="evidence" value="ECO:0007669"/>
    <property type="project" value="UniProtKB-UniRule"/>
</dbReference>
<dbReference type="SUPFAM" id="SSF55120">
    <property type="entry name" value="Pseudouridine synthase"/>
    <property type="match status" value="1"/>
</dbReference>
<dbReference type="GO" id="GO:1990481">
    <property type="term" value="P:mRNA pseudouridine synthesis"/>
    <property type="evidence" value="ECO:0007669"/>
    <property type="project" value="TreeGrafter"/>
</dbReference>
<evidence type="ECO:0000256" key="5">
    <source>
        <dbReference type="HAMAP-Rule" id="MF_01080"/>
    </source>
</evidence>
<comment type="similarity">
    <text evidence="2 5">Belongs to the pseudouridine synthase TruB family. Type 1 subfamily.</text>
</comment>
<feature type="domain" description="Pseudouridine synthase II N-terminal" evidence="6">
    <location>
        <begin position="26"/>
        <end position="173"/>
    </location>
</feature>
<accession>A0A4Q7DPI0</accession>
<feature type="domain" description="tRNA pseudouridylate synthase B C-terminal" evidence="7">
    <location>
        <begin position="174"/>
        <end position="232"/>
    </location>
</feature>
<comment type="catalytic activity">
    <reaction evidence="1 5">
        <text>uridine(55) in tRNA = pseudouridine(55) in tRNA</text>
        <dbReference type="Rhea" id="RHEA:42532"/>
        <dbReference type="Rhea" id="RHEA-COMP:10101"/>
        <dbReference type="Rhea" id="RHEA-COMP:10102"/>
        <dbReference type="ChEBI" id="CHEBI:65314"/>
        <dbReference type="ChEBI" id="CHEBI:65315"/>
        <dbReference type="EC" id="5.4.99.25"/>
    </reaction>
</comment>
<organism evidence="8 9">
    <name type="scientific">Candidatus Finniella inopinata</name>
    <dbReference type="NCBI Taxonomy" id="1696036"/>
    <lineage>
        <taxon>Bacteria</taxon>
        <taxon>Pseudomonadati</taxon>
        <taxon>Pseudomonadota</taxon>
        <taxon>Alphaproteobacteria</taxon>
        <taxon>Holosporales</taxon>
        <taxon>Candidatus Paracaedibacteraceae</taxon>
        <taxon>Candidatus Finniella</taxon>
    </lineage>
</organism>
<dbReference type="InterPro" id="IPR014780">
    <property type="entry name" value="tRNA_psdUridine_synth_TruB"/>
</dbReference>
<dbReference type="CDD" id="cd02573">
    <property type="entry name" value="PseudoU_synth_EcTruB"/>
    <property type="match status" value="1"/>
</dbReference>
<evidence type="ECO:0000256" key="1">
    <source>
        <dbReference type="ARBA" id="ARBA00000385"/>
    </source>
</evidence>
<reference evidence="8 9" key="1">
    <citation type="submission" date="2018-10" db="EMBL/GenBank/DDBJ databases">
        <title>An updated phylogeny of the Alphaproteobacteria reveals that the parasitic Rickettsiales and Holosporales have independent origins.</title>
        <authorList>
            <person name="Munoz-Gomez S.A."/>
            <person name="Hess S."/>
            <person name="Burger G."/>
            <person name="Lang B.F."/>
            <person name="Susko E."/>
            <person name="Slamovits C.H."/>
            <person name="Roger A.J."/>
        </authorList>
    </citation>
    <scope>NUCLEOTIDE SEQUENCE [LARGE SCALE GENOMIC DNA]</scope>
    <source>
        <strain evidence="8">HOLO01</strain>
    </source>
</reference>
<name>A0A4Q7DPI0_9PROT</name>
<dbReference type="InterPro" id="IPR002501">
    <property type="entry name" value="PsdUridine_synth_N"/>
</dbReference>
<dbReference type="InterPro" id="IPR020103">
    <property type="entry name" value="PsdUridine_synth_cat_dom_sf"/>
</dbReference>
<dbReference type="PANTHER" id="PTHR13767">
    <property type="entry name" value="TRNA-PSEUDOURIDINE SYNTHASE"/>
    <property type="match status" value="1"/>
</dbReference>
<proteinExistence type="inferred from homology"/>
<dbReference type="HAMAP" id="MF_01080">
    <property type="entry name" value="TruB_bact"/>
    <property type="match status" value="1"/>
</dbReference>
<keyword evidence="4 5" id="KW-0413">Isomerase</keyword>
<evidence type="ECO:0000259" key="6">
    <source>
        <dbReference type="Pfam" id="PF01509"/>
    </source>
</evidence>
<dbReference type="NCBIfam" id="TIGR00431">
    <property type="entry name" value="TruB"/>
    <property type="match status" value="1"/>
</dbReference>
<sequence>MTISGWLIIDKPLGLSSTQVGGKIPRSLKIKKLGHVGTLDPLATGVLVIALGEATKLIPYLPTTLKVYEFEVRWGASTDTDDAEGQIIQQCQVYPTLSAINNALPHFLGQIDQVPPIYSAIKIQGQPAYKAARKGETPLMKTRQVSIHDLRVVEMVDEQTTRFQVKCGGGTYVRSLARDIALHLGTYGHIHSLRRLQDGLFGIHDTISLEKILEMGHKSEEHSLIKPIEAVLDDIPAVLVSEDDAQRIRQGMDIQSDLKIGTRNEQPVALFYKDKLLAIAVLKEGRLHPRRVFNLTP</sequence>
<comment type="function">
    <text evidence="5">Responsible for synthesis of pseudouridine from uracil-55 in the psi GC loop of transfer RNAs.</text>
</comment>
<dbReference type="PANTHER" id="PTHR13767:SF2">
    <property type="entry name" value="PSEUDOURIDYLATE SYNTHASE TRUB1"/>
    <property type="match status" value="1"/>
</dbReference>
<keyword evidence="3 5" id="KW-0819">tRNA processing</keyword>
<dbReference type="EMBL" id="SCFB01000002">
    <property type="protein sequence ID" value="RZI46906.1"/>
    <property type="molecule type" value="Genomic_DNA"/>
</dbReference>
<evidence type="ECO:0000259" key="7">
    <source>
        <dbReference type="Pfam" id="PF16198"/>
    </source>
</evidence>
<dbReference type="Gene3D" id="3.30.2350.10">
    <property type="entry name" value="Pseudouridine synthase"/>
    <property type="match status" value="1"/>
</dbReference>
<dbReference type="AlphaFoldDB" id="A0A4Q7DPI0"/>
<comment type="caution">
    <text evidence="8">The sequence shown here is derived from an EMBL/GenBank/DDBJ whole genome shotgun (WGS) entry which is preliminary data.</text>
</comment>
<dbReference type="RefSeq" id="WP_130153376.1">
    <property type="nucleotide sequence ID" value="NZ_SCFB01000002.1"/>
</dbReference>
<dbReference type="OrthoDB" id="9802309at2"/>
<evidence type="ECO:0000256" key="3">
    <source>
        <dbReference type="ARBA" id="ARBA00022694"/>
    </source>
</evidence>
<evidence type="ECO:0000256" key="4">
    <source>
        <dbReference type="ARBA" id="ARBA00023235"/>
    </source>
</evidence>
<dbReference type="Proteomes" id="UP000293550">
    <property type="component" value="Unassembled WGS sequence"/>
</dbReference>
<dbReference type="GO" id="GO:0160148">
    <property type="term" value="F:tRNA pseudouridine(55) synthase activity"/>
    <property type="evidence" value="ECO:0007669"/>
    <property type="project" value="UniProtKB-EC"/>
</dbReference>
<evidence type="ECO:0000256" key="2">
    <source>
        <dbReference type="ARBA" id="ARBA00005642"/>
    </source>
</evidence>
<dbReference type="Pfam" id="PF01509">
    <property type="entry name" value="TruB_N"/>
    <property type="match status" value="1"/>
</dbReference>
<evidence type="ECO:0000313" key="9">
    <source>
        <dbReference type="Proteomes" id="UP000293550"/>
    </source>
</evidence>
<dbReference type="EC" id="5.4.99.25" evidence="5"/>
<feature type="active site" description="Nucleophile" evidence="5">
    <location>
        <position position="40"/>
    </location>
</feature>